<evidence type="ECO:0000313" key="1">
    <source>
        <dbReference type="EMBL" id="KAI6089833.1"/>
    </source>
</evidence>
<proteinExistence type="predicted"/>
<comment type="caution">
    <text evidence="1">The sequence shown here is derived from an EMBL/GenBank/DDBJ whole genome shotgun (WGS) entry which is preliminary data.</text>
</comment>
<sequence length="148" mass="16047">MRPFSLLAFYSIAMPFVPSAAYGHPLADQDGDVVTVTLPAASSVHGTLTIHRAQMTEYLKSEMGIDLEKLYSQRDHLADGPSGGNYTFPEGSGVEGVLSLAPTTTQQKAVSVPYQQHLTCDNCWGLCYIPILGPPLCLEECIYKLHCA</sequence>
<organism evidence="1 2">
    <name type="scientific">Hypoxylon rubiginosum</name>
    <dbReference type="NCBI Taxonomy" id="110542"/>
    <lineage>
        <taxon>Eukaryota</taxon>
        <taxon>Fungi</taxon>
        <taxon>Dikarya</taxon>
        <taxon>Ascomycota</taxon>
        <taxon>Pezizomycotina</taxon>
        <taxon>Sordariomycetes</taxon>
        <taxon>Xylariomycetidae</taxon>
        <taxon>Xylariales</taxon>
        <taxon>Hypoxylaceae</taxon>
        <taxon>Hypoxylon</taxon>
    </lineage>
</organism>
<keyword evidence="2" id="KW-1185">Reference proteome</keyword>
<protein>
    <submittedName>
        <fullName evidence="1">Uncharacterized protein</fullName>
    </submittedName>
</protein>
<accession>A0ACC0DAP6</accession>
<reference evidence="1 2" key="1">
    <citation type="journal article" date="2022" name="New Phytol.">
        <title>Ecological generalism drives hyperdiversity of secondary metabolite gene clusters in xylarialean endophytes.</title>
        <authorList>
            <person name="Franco M.E.E."/>
            <person name="Wisecaver J.H."/>
            <person name="Arnold A.E."/>
            <person name="Ju Y.M."/>
            <person name="Slot J.C."/>
            <person name="Ahrendt S."/>
            <person name="Moore L.P."/>
            <person name="Eastman K.E."/>
            <person name="Scott K."/>
            <person name="Konkel Z."/>
            <person name="Mondo S.J."/>
            <person name="Kuo A."/>
            <person name="Hayes R.D."/>
            <person name="Haridas S."/>
            <person name="Andreopoulos B."/>
            <person name="Riley R."/>
            <person name="LaButti K."/>
            <person name="Pangilinan J."/>
            <person name="Lipzen A."/>
            <person name="Amirebrahimi M."/>
            <person name="Yan J."/>
            <person name="Adam C."/>
            <person name="Keymanesh K."/>
            <person name="Ng V."/>
            <person name="Louie K."/>
            <person name="Northen T."/>
            <person name="Drula E."/>
            <person name="Henrissat B."/>
            <person name="Hsieh H.M."/>
            <person name="Youens-Clark K."/>
            <person name="Lutzoni F."/>
            <person name="Miadlikowska J."/>
            <person name="Eastwood D.C."/>
            <person name="Hamelin R.C."/>
            <person name="Grigoriev I.V."/>
            <person name="U'Ren J.M."/>
        </authorList>
    </citation>
    <scope>NUCLEOTIDE SEQUENCE [LARGE SCALE GENOMIC DNA]</scope>
    <source>
        <strain evidence="1 2">ER1909</strain>
    </source>
</reference>
<dbReference type="EMBL" id="MU394293">
    <property type="protein sequence ID" value="KAI6089833.1"/>
    <property type="molecule type" value="Genomic_DNA"/>
</dbReference>
<dbReference type="Proteomes" id="UP001497680">
    <property type="component" value="Unassembled WGS sequence"/>
</dbReference>
<evidence type="ECO:0000313" key="2">
    <source>
        <dbReference type="Proteomes" id="UP001497680"/>
    </source>
</evidence>
<name>A0ACC0DAP6_9PEZI</name>
<gene>
    <name evidence="1" type="ORF">F4821DRAFT_43174</name>
</gene>